<reference evidence="1" key="1">
    <citation type="submission" date="2016-04" db="EMBL/GenBank/DDBJ databases">
        <authorList>
            <person name="Tabuchi Yagui T.R."/>
        </authorList>
    </citation>
    <scope>NUCLEOTIDE SEQUENCE [LARGE SCALE GENOMIC DNA]</scope>
    <source>
        <strain evidence="1">NIES-26</strain>
    </source>
</reference>
<sequence length="192" mass="21857">MVRPFEETFWFTDPRFGFGQQTERGTIIGLKYYASDTYLADEYGAGWRYVVLPDKNTEDEEHRLEDEIRLLTPQELKTQIQTQISNHLHQIQSLKQELDAIPASVVIPHSSAETKLQDQTQQSYSLPCPPLHTLVDAAKFIIKEIAKHPDYLALDYQPDLTVGDAQTALSYLQTELESNQQADTTSNISVQS</sequence>
<dbReference type="Proteomes" id="UP000252107">
    <property type="component" value="Unassembled WGS sequence"/>
</dbReference>
<dbReference type="AlphaFoldDB" id="A0A367RGT7"/>
<organism evidence="1 2">
    <name type="scientific">Nostoc minutum NIES-26</name>
    <dbReference type="NCBI Taxonomy" id="1844469"/>
    <lineage>
        <taxon>Bacteria</taxon>
        <taxon>Bacillati</taxon>
        <taxon>Cyanobacteriota</taxon>
        <taxon>Cyanophyceae</taxon>
        <taxon>Nostocales</taxon>
        <taxon>Nostocaceae</taxon>
        <taxon>Nostoc</taxon>
    </lineage>
</organism>
<comment type="caution">
    <text evidence="1">The sequence shown here is derived from an EMBL/GenBank/DDBJ whole genome shotgun (WGS) entry which is preliminary data.</text>
</comment>
<name>A0A367RGT7_9NOSO</name>
<protein>
    <submittedName>
        <fullName evidence="1">Uncharacterized protein</fullName>
    </submittedName>
</protein>
<dbReference type="EMBL" id="LXQD01000162">
    <property type="protein sequence ID" value="RCJ34960.1"/>
    <property type="molecule type" value="Genomic_DNA"/>
</dbReference>
<evidence type="ECO:0000313" key="1">
    <source>
        <dbReference type="EMBL" id="RCJ34960.1"/>
    </source>
</evidence>
<proteinExistence type="predicted"/>
<keyword evidence="2" id="KW-1185">Reference proteome</keyword>
<evidence type="ECO:0000313" key="2">
    <source>
        <dbReference type="Proteomes" id="UP000252107"/>
    </source>
</evidence>
<gene>
    <name evidence="1" type="ORF">A6770_40815</name>
</gene>
<accession>A0A367RGT7</accession>